<evidence type="ECO:0000313" key="2">
    <source>
        <dbReference type="Proteomes" id="UP000318010"/>
    </source>
</evidence>
<gene>
    <name evidence="1" type="ORF">FPZ42_07690</name>
</gene>
<keyword evidence="2" id="KW-1185">Reference proteome</keyword>
<sequence>MITLIQQPQLFVPVQSPVIFQLQSDNSNILYFEVKVMTASEMLLANQRYQVFPNQPKKTSFDLSSILSNQTDYYLDVSLNLIEPATEILKDFKLIITEKVVSGNDIINGAAFETDVYYIWNGSLNNTQYNHYDYNNFVLQAFSGATNSLFLTDKPNYSKVHYHSTELLYVLNKDLPSFVLTLKLYDRNNHYIGNYGLTYSNYTTAFRINASPLALATYFNIDFKPVKYFTLQLLDVNGVQKTKLRFYQYEQLKCQDEPVILVHANAKGGYDSCYFINPKEAINVSKTTMTKSSFGFNDSGLYSNINNNIFNSEKRTITVNTESTFTVVSQPLNDVDSRYLKQLFMSPEVYVKLSDGTYQPISINNTSYEVGKVRLSNGLIRQTIQFTAPTGIDIVNYAPLNDDFLPPNIPYVEVDSYCYSDTDFPTFGYLEIDANGDANVEDGI</sequence>
<comment type="caution">
    <text evidence="1">The sequence shown here is derived from an EMBL/GenBank/DDBJ whole genome shotgun (WGS) entry which is preliminary data.</text>
</comment>
<name>A0A563U6D9_9SPHI</name>
<evidence type="ECO:0000313" key="1">
    <source>
        <dbReference type="EMBL" id="TWR26908.1"/>
    </source>
</evidence>
<dbReference type="Proteomes" id="UP000318010">
    <property type="component" value="Unassembled WGS sequence"/>
</dbReference>
<dbReference type="EMBL" id="VOEI01000002">
    <property type="protein sequence ID" value="TWR26908.1"/>
    <property type="molecule type" value="Genomic_DNA"/>
</dbReference>
<dbReference type="RefSeq" id="WP_146270011.1">
    <property type="nucleotide sequence ID" value="NZ_VOEI01000002.1"/>
</dbReference>
<dbReference type="OrthoDB" id="783043at2"/>
<protein>
    <submittedName>
        <fullName evidence="1">Uncharacterized protein</fullName>
    </submittedName>
</protein>
<dbReference type="AlphaFoldDB" id="A0A563U6D9"/>
<accession>A0A563U6D9</accession>
<reference evidence="1 2" key="1">
    <citation type="submission" date="2019-07" db="EMBL/GenBank/DDBJ databases">
        <authorList>
            <person name="Kim J."/>
        </authorList>
    </citation>
    <scope>NUCLEOTIDE SEQUENCE [LARGE SCALE GENOMIC DNA]</scope>
    <source>
        <strain evidence="1 2">MJ1a</strain>
    </source>
</reference>
<organism evidence="1 2">
    <name type="scientific">Mucilaginibacter achroorhodeus</name>
    <dbReference type="NCBI Taxonomy" id="2599294"/>
    <lineage>
        <taxon>Bacteria</taxon>
        <taxon>Pseudomonadati</taxon>
        <taxon>Bacteroidota</taxon>
        <taxon>Sphingobacteriia</taxon>
        <taxon>Sphingobacteriales</taxon>
        <taxon>Sphingobacteriaceae</taxon>
        <taxon>Mucilaginibacter</taxon>
    </lineage>
</organism>
<proteinExistence type="predicted"/>